<dbReference type="PROSITE" id="PS50110">
    <property type="entry name" value="RESPONSE_REGULATORY"/>
    <property type="match status" value="1"/>
</dbReference>
<evidence type="ECO:0000313" key="6">
    <source>
        <dbReference type="EMBL" id="KIU26989.1"/>
    </source>
</evidence>
<dbReference type="AlphaFoldDB" id="A0A0D1KR96"/>
<name>A0A0D1KR96_9SPHN</name>
<dbReference type="SUPFAM" id="SSF52172">
    <property type="entry name" value="CheY-like"/>
    <property type="match status" value="1"/>
</dbReference>
<protein>
    <submittedName>
        <fullName evidence="6">XRE family transcriptional regulator</fullName>
    </submittedName>
</protein>
<dbReference type="Gene3D" id="6.10.250.690">
    <property type="match status" value="1"/>
</dbReference>
<dbReference type="EMBL" id="JXTP01000056">
    <property type="protein sequence ID" value="KIU26989.1"/>
    <property type="molecule type" value="Genomic_DNA"/>
</dbReference>
<dbReference type="PATRIC" id="fig|1549858.7.peg.1376"/>
<dbReference type="InterPro" id="IPR001789">
    <property type="entry name" value="Sig_transdc_resp-reg_receiver"/>
</dbReference>
<gene>
    <name evidence="6" type="ORF">SR41_11695</name>
</gene>
<dbReference type="GO" id="GO:0006355">
    <property type="term" value="P:regulation of DNA-templated transcription"/>
    <property type="evidence" value="ECO:0007669"/>
    <property type="project" value="InterPro"/>
</dbReference>
<keyword evidence="1" id="KW-0597">Phosphoprotein</keyword>
<proteinExistence type="predicted"/>
<dbReference type="GO" id="GO:0005829">
    <property type="term" value="C:cytosol"/>
    <property type="evidence" value="ECO:0007669"/>
    <property type="project" value="TreeGrafter"/>
</dbReference>
<evidence type="ECO:0000256" key="1">
    <source>
        <dbReference type="ARBA" id="ARBA00022553"/>
    </source>
</evidence>
<dbReference type="PANTHER" id="PTHR48111:SF76">
    <property type="entry name" value="TWO-COMPONENT RESPONSE REGULATOR"/>
    <property type="match status" value="1"/>
</dbReference>
<sequence length="231" mass="24913">MTRKILVVEDDASTSAYLAKGLSEAGYAVEAAHDGRDGLFLASEGIFDLIIADRMLPGLDGLAMVSAIRAAGLDTPVLILSALGAVDDRVDGLKAGADDYLCKPFSFAELSARIEALVRRSDRAGAEPTKTRLSVGDLEIDLLSRAVTRAGRSIPLGAREFNLLEFLARHAGQVVTRTMMLEKIWNYHFDPGSNVVDVHIGRLRRKLEEGFPTPILHTVRGAGYRLAADPA</sequence>
<dbReference type="Pfam" id="PF00072">
    <property type="entry name" value="Response_reg"/>
    <property type="match status" value="1"/>
</dbReference>
<dbReference type="Gene3D" id="1.10.10.10">
    <property type="entry name" value="Winged helix-like DNA-binding domain superfamily/Winged helix DNA-binding domain"/>
    <property type="match status" value="1"/>
</dbReference>
<evidence type="ECO:0000256" key="4">
    <source>
        <dbReference type="ARBA" id="ARBA00023125"/>
    </source>
</evidence>
<dbReference type="CDD" id="cd00383">
    <property type="entry name" value="trans_reg_C"/>
    <property type="match status" value="1"/>
</dbReference>
<dbReference type="FunFam" id="1.10.10.10:FF:000005">
    <property type="entry name" value="Two-component system response regulator"/>
    <property type="match status" value="1"/>
</dbReference>
<organism evidence="6 7">
    <name type="scientific">Sphingomonas melonis</name>
    <dbReference type="NCBI Taxonomy" id="152682"/>
    <lineage>
        <taxon>Bacteria</taxon>
        <taxon>Pseudomonadati</taxon>
        <taxon>Pseudomonadota</taxon>
        <taxon>Alphaproteobacteria</taxon>
        <taxon>Sphingomonadales</taxon>
        <taxon>Sphingomonadaceae</taxon>
        <taxon>Sphingomonas</taxon>
    </lineage>
</organism>
<dbReference type="OrthoDB" id="9802426at2"/>
<dbReference type="GO" id="GO:0032993">
    <property type="term" value="C:protein-DNA complex"/>
    <property type="evidence" value="ECO:0007669"/>
    <property type="project" value="TreeGrafter"/>
</dbReference>
<dbReference type="Gene3D" id="3.40.50.2300">
    <property type="match status" value="1"/>
</dbReference>
<dbReference type="InterPro" id="IPR016032">
    <property type="entry name" value="Sig_transdc_resp-reg_C-effctor"/>
</dbReference>
<dbReference type="SUPFAM" id="SSF46894">
    <property type="entry name" value="C-terminal effector domain of the bipartite response regulators"/>
    <property type="match status" value="1"/>
</dbReference>
<dbReference type="GO" id="GO:0000156">
    <property type="term" value="F:phosphorelay response regulator activity"/>
    <property type="evidence" value="ECO:0007669"/>
    <property type="project" value="TreeGrafter"/>
</dbReference>
<dbReference type="SMART" id="SM00862">
    <property type="entry name" value="Trans_reg_C"/>
    <property type="match status" value="1"/>
</dbReference>
<keyword evidence="3" id="KW-0805">Transcription regulation</keyword>
<dbReference type="InterPro" id="IPR039420">
    <property type="entry name" value="WalR-like"/>
</dbReference>
<dbReference type="Proteomes" id="UP000033203">
    <property type="component" value="Unassembled WGS sequence"/>
</dbReference>
<reference evidence="6 7" key="1">
    <citation type="submission" date="2015-01" db="EMBL/GenBank/DDBJ databases">
        <title>Genome of Sphingomonas taxi strain 30a.</title>
        <authorList>
            <person name="Eevers N."/>
            <person name="Van Hamme J."/>
            <person name="Bottos E."/>
            <person name="Weyens N."/>
            <person name="Vangronsveld J."/>
        </authorList>
    </citation>
    <scope>NUCLEOTIDE SEQUENCE [LARGE SCALE GENOMIC DNA]</scope>
    <source>
        <strain evidence="6 7">30a</strain>
    </source>
</reference>
<evidence type="ECO:0000313" key="7">
    <source>
        <dbReference type="Proteomes" id="UP000033203"/>
    </source>
</evidence>
<comment type="caution">
    <text evidence="6">The sequence shown here is derived from an EMBL/GenBank/DDBJ whole genome shotgun (WGS) entry which is preliminary data.</text>
</comment>
<dbReference type="InterPro" id="IPR001867">
    <property type="entry name" value="OmpR/PhoB-type_DNA-bd"/>
</dbReference>
<keyword evidence="5" id="KW-0804">Transcription</keyword>
<evidence type="ECO:0000256" key="3">
    <source>
        <dbReference type="ARBA" id="ARBA00023015"/>
    </source>
</evidence>
<keyword evidence="2" id="KW-0902">Two-component regulatory system</keyword>
<dbReference type="RefSeq" id="WP_017979470.1">
    <property type="nucleotide sequence ID" value="NZ_CP023705.1"/>
</dbReference>
<dbReference type="InterPro" id="IPR011006">
    <property type="entry name" value="CheY-like_superfamily"/>
</dbReference>
<accession>A0A0D1KR96</accession>
<keyword evidence="4" id="KW-0238">DNA-binding</keyword>
<dbReference type="InterPro" id="IPR036388">
    <property type="entry name" value="WH-like_DNA-bd_sf"/>
</dbReference>
<dbReference type="CDD" id="cd19935">
    <property type="entry name" value="REC_OmpR_CusR-like"/>
    <property type="match status" value="1"/>
</dbReference>
<dbReference type="PANTHER" id="PTHR48111">
    <property type="entry name" value="REGULATOR OF RPOS"/>
    <property type="match status" value="1"/>
</dbReference>
<dbReference type="SMART" id="SM00448">
    <property type="entry name" value="REC"/>
    <property type="match status" value="1"/>
</dbReference>
<evidence type="ECO:0000256" key="5">
    <source>
        <dbReference type="ARBA" id="ARBA00023163"/>
    </source>
</evidence>
<evidence type="ECO:0000256" key="2">
    <source>
        <dbReference type="ARBA" id="ARBA00023012"/>
    </source>
</evidence>
<dbReference type="GO" id="GO:0000976">
    <property type="term" value="F:transcription cis-regulatory region binding"/>
    <property type="evidence" value="ECO:0007669"/>
    <property type="project" value="TreeGrafter"/>
</dbReference>
<dbReference type="PROSITE" id="PS51755">
    <property type="entry name" value="OMPR_PHOB"/>
    <property type="match status" value="1"/>
</dbReference>
<dbReference type="GeneID" id="93797990"/>
<dbReference type="Pfam" id="PF00486">
    <property type="entry name" value="Trans_reg_C"/>
    <property type="match status" value="1"/>
</dbReference>